<dbReference type="Proteomes" id="UP000623509">
    <property type="component" value="Unassembled WGS sequence"/>
</dbReference>
<proteinExistence type="predicted"/>
<keyword evidence="1" id="KW-1277">Toxin-antitoxin system</keyword>
<dbReference type="Proteomes" id="UP000216107">
    <property type="component" value="Unassembled WGS sequence"/>
</dbReference>
<sequence>MTVVWSHKALADVRRLRAFLNRVAPRAAHAAAQALSTEVLILSRNPRIGELIQPPGYDALEVRRILVGDYEVRYQVFPDHVLILRAWHQREDR</sequence>
<dbReference type="InterPro" id="IPR035093">
    <property type="entry name" value="RelE/ParE_toxin_dom_sf"/>
</dbReference>
<evidence type="ECO:0000313" key="3">
    <source>
        <dbReference type="EMBL" id="PAS91283.1"/>
    </source>
</evidence>
<evidence type="ECO:0000256" key="1">
    <source>
        <dbReference type="ARBA" id="ARBA00022649"/>
    </source>
</evidence>
<protein>
    <submittedName>
        <fullName evidence="3">Plasmid stabilization protein</fullName>
    </submittedName>
    <submittedName>
        <fullName evidence="2">Type II toxin-antitoxin system RelE/ParE family toxin</fullName>
    </submittedName>
</protein>
<dbReference type="Pfam" id="PF05016">
    <property type="entry name" value="ParE_toxin"/>
    <property type="match status" value="1"/>
</dbReference>
<dbReference type="Gene3D" id="3.30.2310.20">
    <property type="entry name" value="RelE-like"/>
    <property type="match status" value="1"/>
</dbReference>
<dbReference type="OrthoDB" id="121597at2"/>
<gene>
    <name evidence="2" type="ORF">BGI27_17590</name>
    <name evidence="3" type="ORF">CGU29_17315</name>
</gene>
<dbReference type="EMBL" id="NMRN01000114">
    <property type="protein sequence ID" value="PAS91283.1"/>
    <property type="molecule type" value="Genomic_DNA"/>
</dbReference>
<evidence type="ECO:0000313" key="4">
    <source>
        <dbReference type="Proteomes" id="UP000216107"/>
    </source>
</evidence>
<dbReference type="RefSeq" id="WP_095526086.1">
    <property type="nucleotide sequence ID" value="NZ_MDUX01000118.1"/>
</dbReference>
<comment type="caution">
    <text evidence="3">The sequence shown here is derived from an EMBL/GenBank/DDBJ whole genome shotgun (WGS) entry which is preliminary data.</text>
</comment>
<evidence type="ECO:0000313" key="5">
    <source>
        <dbReference type="Proteomes" id="UP000623509"/>
    </source>
</evidence>
<reference evidence="2 5" key="1">
    <citation type="submission" date="2016-08" db="EMBL/GenBank/DDBJ databases">
        <title>Candidatus Dactylopiibacterium carminicum genome sequence.</title>
        <authorList>
            <person name="Ramirez-Puebla S.T."/>
            <person name="Ormeno-Orrillo E."/>
            <person name="Vera-Ponce De Leon A."/>
            <person name="Luis L."/>
            <person name="Sanchez-Flores A."/>
            <person name="Monica R."/>
            <person name="Martinez-Romero E."/>
        </authorList>
    </citation>
    <scope>NUCLEOTIDE SEQUENCE [LARGE SCALE GENOMIC DNA]</scope>
    <source>
        <strain evidence="2">END1</strain>
    </source>
</reference>
<reference evidence="3 4" key="2">
    <citation type="submission" date="2017-07" db="EMBL/GenBank/DDBJ databases">
        <title>Candidatus Dactylopiibacterium carminicum, a nitrogen-fixing symbiont of the cochineal insect Dactylopius coccus and Dactylopius opuntiae (Hemiptera: Coccoidea: Dactylopiidae).</title>
        <authorList>
            <person name="Vera A."/>
        </authorList>
    </citation>
    <scope>NUCLEOTIDE SEQUENCE [LARGE SCALE GENOMIC DNA]</scope>
    <source>
        <strain evidence="3 4">NFDCM</strain>
    </source>
</reference>
<dbReference type="InterPro" id="IPR007712">
    <property type="entry name" value="RelE/ParE_toxin"/>
</dbReference>
<name>A0A272EMD2_9RHOO</name>
<dbReference type="EMBL" id="MDUX01000118">
    <property type="protein sequence ID" value="KAF7597663.1"/>
    <property type="molecule type" value="Genomic_DNA"/>
</dbReference>
<organism evidence="3 4">
    <name type="scientific">Candidatus Dactylopiibacterium carminicum</name>
    <dbReference type="NCBI Taxonomy" id="857335"/>
    <lineage>
        <taxon>Bacteria</taxon>
        <taxon>Pseudomonadati</taxon>
        <taxon>Pseudomonadota</taxon>
        <taxon>Betaproteobacteria</taxon>
        <taxon>Rhodocyclales</taxon>
        <taxon>Rhodocyclaceae</taxon>
        <taxon>Candidatus Dactylopiibacterium</taxon>
    </lineage>
</organism>
<evidence type="ECO:0000313" key="2">
    <source>
        <dbReference type="EMBL" id="KAF7597663.1"/>
    </source>
</evidence>
<accession>A0A272EMD2</accession>
<dbReference type="AlphaFoldDB" id="A0A272EMD2"/>
<dbReference type="SUPFAM" id="SSF143011">
    <property type="entry name" value="RelE-like"/>
    <property type="match status" value="1"/>
</dbReference>
<keyword evidence="5" id="KW-1185">Reference proteome</keyword>